<reference evidence="4" key="1">
    <citation type="submission" date="2015-11" db="EMBL/GenBank/DDBJ databases">
        <title>De novo transcriptome assembly of four potential Pierce s Disease insect vectors from Arizona vineyards.</title>
        <authorList>
            <person name="Tassone E.E."/>
        </authorList>
    </citation>
    <scope>NUCLEOTIDE SEQUENCE</scope>
</reference>
<dbReference type="GO" id="GO:0005737">
    <property type="term" value="C:cytoplasm"/>
    <property type="evidence" value="ECO:0007669"/>
    <property type="project" value="TreeGrafter"/>
</dbReference>
<dbReference type="InterPro" id="IPR023561">
    <property type="entry name" value="Carbonic_anhydrase_a-class"/>
</dbReference>
<evidence type="ECO:0000313" key="4">
    <source>
        <dbReference type="EMBL" id="JAS66549.1"/>
    </source>
</evidence>
<protein>
    <recommendedName>
        <fullName evidence="3">Alpha-carbonic anhydrase domain-containing protein</fullName>
    </recommendedName>
</protein>
<feature type="region of interest" description="Disordered" evidence="2">
    <location>
        <begin position="1171"/>
        <end position="1258"/>
    </location>
</feature>
<feature type="compositionally biased region" description="Polar residues" evidence="2">
    <location>
        <begin position="1074"/>
        <end position="1084"/>
    </location>
</feature>
<organism evidence="4">
    <name type="scientific">Cuerna arida</name>
    <dbReference type="NCBI Taxonomy" id="1464854"/>
    <lineage>
        <taxon>Eukaryota</taxon>
        <taxon>Metazoa</taxon>
        <taxon>Ecdysozoa</taxon>
        <taxon>Arthropoda</taxon>
        <taxon>Hexapoda</taxon>
        <taxon>Insecta</taxon>
        <taxon>Pterygota</taxon>
        <taxon>Neoptera</taxon>
        <taxon>Paraneoptera</taxon>
        <taxon>Hemiptera</taxon>
        <taxon>Auchenorrhyncha</taxon>
        <taxon>Membracoidea</taxon>
        <taxon>Cicadellidae</taxon>
        <taxon>Cicadellinae</taxon>
        <taxon>Proconiini</taxon>
        <taxon>Cuerna</taxon>
    </lineage>
</organism>
<feature type="region of interest" description="Disordered" evidence="2">
    <location>
        <begin position="874"/>
        <end position="934"/>
    </location>
</feature>
<dbReference type="AlphaFoldDB" id="A0A1B6GVU7"/>
<dbReference type="PANTHER" id="PTHR18952:SF233">
    <property type="entry name" value="CARBONIC ANHYDRASE 14"/>
    <property type="match status" value="1"/>
</dbReference>
<dbReference type="PANTHER" id="PTHR18952">
    <property type="entry name" value="CARBONIC ANHYDRASE"/>
    <property type="match status" value="1"/>
</dbReference>
<feature type="compositionally biased region" description="Polar residues" evidence="2">
    <location>
        <begin position="874"/>
        <end position="889"/>
    </location>
</feature>
<proteinExistence type="inferred from homology"/>
<dbReference type="SUPFAM" id="SSF51069">
    <property type="entry name" value="Carbonic anhydrase"/>
    <property type="match status" value="1"/>
</dbReference>
<dbReference type="GO" id="GO:0008270">
    <property type="term" value="F:zinc ion binding"/>
    <property type="evidence" value="ECO:0007669"/>
    <property type="project" value="InterPro"/>
</dbReference>
<feature type="region of interest" description="Disordered" evidence="2">
    <location>
        <begin position="1060"/>
        <end position="1108"/>
    </location>
</feature>
<dbReference type="SMART" id="SM01057">
    <property type="entry name" value="Carb_anhydrase"/>
    <property type="match status" value="1"/>
</dbReference>
<dbReference type="PROSITE" id="PS51144">
    <property type="entry name" value="ALPHA_CA_2"/>
    <property type="match status" value="1"/>
</dbReference>
<dbReference type="Gene3D" id="3.10.200.10">
    <property type="entry name" value="Alpha carbonic anhydrase"/>
    <property type="match status" value="1"/>
</dbReference>
<evidence type="ECO:0000259" key="3">
    <source>
        <dbReference type="PROSITE" id="PS51144"/>
    </source>
</evidence>
<feature type="compositionally biased region" description="Basic and acidic residues" evidence="2">
    <location>
        <begin position="1194"/>
        <end position="1241"/>
    </location>
</feature>
<gene>
    <name evidence="4" type="ORF">g.42336</name>
</gene>
<dbReference type="GO" id="GO:0004089">
    <property type="term" value="F:carbonate dehydratase activity"/>
    <property type="evidence" value="ECO:0007669"/>
    <property type="project" value="InterPro"/>
</dbReference>
<evidence type="ECO:0000256" key="2">
    <source>
        <dbReference type="SAM" id="MobiDB-lite"/>
    </source>
</evidence>
<name>A0A1B6GVU7_9HEMI</name>
<dbReference type="InterPro" id="IPR036398">
    <property type="entry name" value="CA_dom_sf"/>
</dbReference>
<feature type="compositionally biased region" description="Polar residues" evidence="2">
    <location>
        <begin position="919"/>
        <end position="928"/>
    </location>
</feature>
<evidence type="ECO:0000256" key="1">
    <source>
        <dbReference type="ARBA" id="ARBA00010718"/>
    </source>
</evidence>
<feature type="compositionally biased region" description="Basic residues" evidence="2">
    <location>
        <begin position="1245"/>
        <end position="1258"/>
    </location>
</feature>
<dbReference type="Pfam" id="PF00194">
    <property type="entry name" value="Carb_anhydrase"/>
    <property type="match status" value="1"/>
</dbReference>
<feature type="domain" description="Alpha-carbonic anhydrase" evidence="3">
    <location>
        <begin position="1"/>
        <end position="267"/>
    </location>
</feature>
<sequence length="1258" mass="144830">MHYATSRIQPPSYSTHKKQAAAVQKVQQASDRDGEKLSPIDLSIREATLVQLPPLNWAHYYSTPTSMLVRNTGFTVMIHAKYEHEMPYVSSGPLTDNYVFSQIHFHWGEHNETGSGHAVDGIRYPLEMHVIHLKKDYTTLGEALESKDGIAVMVHLYALREERNIQLDQLTAVLQFIQRCKCCARLCPTPLSEIVHPFTSDYFLYWGAVGSPKGQYRILWFISRNVLPISAQQLKEFRQLYDPEGELLLTNSSKPQPLSGRSLFLVSPSERTNVTMYGVSRQAVQSEMYLESDESIDIRNAEYKSLAALDDNEYENCKVCPIPKRMKHTANINVGRPFKVNEGDTSVEESCIDLGNSADDSRVTVKTEMKYKDNSKRQKVITNVNVTTCKHNCKARYSPSEAVYSIVSTRGSELHLKRKSNLVRQVDRSVEQACMLLSGRPSAHPTYSAPSLTSTGGYLTVKQEHTNLSGPPLTNFSSELAVTNRDSDSVVNKGVENRKQKPHRDQIYTIYNPDLDEYEYETIHEEISNDARKSKKVTIKGFEGPNGRFNTNHKNGQYGPIQDNSWTENLKVSTIPNQDTSVHHNQTNTKLKGRDRYYMTEEEKEISQEATQRKLFLVHQIQKKPPYYKVVGQSPTSKVYQPDVVENIPNYNNDNTQNKYTGQALLKTDESDLKTTKQQIVNDPMKPGYQVFYQNEYYTEKDNEEQTKKELYFKENIPFYPVPTSHNTEKCMLNHRKENKRPQQRENEEDPHCRVSLVVRTIVSDHRKRGYKKKESKIPKYIVTKISPADKTNHIVPTKTSDLDIKQCYGVKQIPEVMENVYYAKRINKENQKDLNNNSEDIHSLQSFMDDYYENCMEKEHKEHTKTQVVIKKNQNVKSNPQNNKQQLHPNLKRNGSKQLPPSQDSWLQKPPSREAETQNKLVNQDTKGNSEDVKKHISGEIYQEEIKDSNLTQKINVYHGKKEPDEHIHIIDKTITGTVGKSQSTEVLFQSKHIEAVSPRKTDTEKQINYNLVKSKHPETQFYLKEPPNKTQPSTVICQNISLDQQIKGHAQIRHKVEYHENKKMKTTDVSEKSNNQKTQDNAIKNKKIHGVEETYDESSQEQSSTYYKSKQQTVQQFQPVLQRYDADNSNNTKINNNLNQSDTEQNIQGTLKHSLIEPNKTLIGAQTNSTERTSQVMDSSGFSKGTGIQKLTDTEDPPKSKLNHQQDKHLVSHEYDQSNHNRYAYKEENSQNKHIEHSSYKKNFTHKKTRDSRKEI</sequence>
<accession>A0A1B6GVU7</accession>
<dbReference type="EMBL" id="GECZ01003220">
    <property type="protein sequence ID" value="JAS66549.1"/>
    <property type="molecule type" value="Transcribed_RNA"/>
</dbReference>
<comment type="similarity">
    <text evidence="1">Belongs to the alpha-carbonic anhydrase family.</text>
</comment>
<feature type="compositionally biased region" description="Basic and acidic residues" evidence="2">
    <location>
        <begin position="1060"/>
        <end position="1073"/>
    </location>
</feature>
<feature type="compositionally biased region" description="Polar residues" evidence="2">
    <location>
        <begin position="897"/>
        <end position="907"/>
    </location>
</feature>
<dbReference type="InterPro" id="IPR001148">
    <property type="entry name" value="CA_dom"/>
</dbReference>
<feature type="compositionally biased region" description="Polar residues" evidence="2">
    <location>
        <begin position="1171"/>
        <end position="1185"/>
    </location>
</feature>